<dbReference type="Proteomes" id="UP000076871">
    <property type="component" value="Unassembled WGS sequence"/>
</dbReference>
<evidence type="ECO:0000313" key="3">
    <source>
        <dbReference type="Proteomes" id="UP000076871"/>
    </source>
</evidence>
<keyword evidence="1" id="KW-0732">Signal</keyword>
<accession>A0A165FTD7</accession>
<dbReference type="RefSeq" id="XP_040767125.1">
    <property type="nucleotide sequence ID" value="XM_040908356.1"/>
</dbReference>
<reference evidence="2 3" key="1">
    <citation type="journal article" date="2016" name="Mol. Biol. Evol.">
        <title>Comparative Genomics of Early-Diverging Mushroom-Forming Fungi Provides Insights into the Origins of Lignocellulose Decay Capabilities.</title>
        <authorList>
            <person name="Nagy L.G."/>
            <person name="Riley R."/>
            <person name="Tritt A."/>
            <person name="Adam C."/>
            <person name="Daum C."/>
            <person name="Floudas D."/>
            <person name="Sun H."/>
            <person name="Yadav J.S."/>
            <person name="Pangilinan J."/>
            <person name="Larsson K.H."/>
            <person name="Matsuura K."/>
            <person name="Barry K."/>
            <person name="Labutti K."/>
            <person name="Kuo R."/>
            <person name="Ohm R.A."/>
            <person name="Bhattacharya S.S."/>
            <person name="Shirouzu T."/>
            <person name="Yoshinaga Y."/>
            <person name="Martin F.M."/>
            <person name="Grigoriev I.V."/>
            <person name="Hibbett D.S."/>
        </authorList>
    </citation>
    <scope>NUCLEOTIDE SEQUENCE [LARGE SCALE GENOMIC DNA]</scope>
    <source>
        <strain evidence="2 3">93-53</strain>
    </source>
</reference>
<dbReference type="Pfam" id="PF19271">
    <property type="entry name" value="Nis1"/>
    <property type="match status" value="1"/>
</dbReference>
<feature type="signal peptide" evidence="1">
    <location>
        <begin position="1"/>
        <end position="20"/>
    </location>
</feature>
<evidence type="ECO:0000256" key="1">
    <source>
        <dbReference type="SAM" id="SignalP"/>
    </source>
</evidence>
<keyword evidence="3" id="KW-1185">Reference proteome</keyword>
<gene>
    <name evidence="2" type="ORF">LAESUDRAFT_723145</name>
</gene>
<dbReference type="OrthoDB" id="2841294at2759"/>
<dbReference type="AlphaFoldDB" id="A0A165FTD7"/>
<sequence length="145" mass="15187">MLASIKRLATLGCFVASAFAQNIDISQPVSGTTVSAGSDLIVRIDKPDSLTGSVEVGLAINLISCADFGGCANFDPIERLGNTLYTGPFNPTYQSGDYYPYENFTVPIPAGFASGEAVLSATHFVLVGASPQPYLQTANETIMIA</sequence>
<protein>
    <submittedName>
        <fullName evidence="2">Uncharacterized protein</fullName>
    </submittedName>
</protein>
<evidence type="ECO:0000313" key="2">
    <source>
        <dbReference type="EMBL" id="KZT09385.1"/>
    </source>
</evidence>
<organism evidence="2 3">
    <name type="scientific">Laetiporus sulphureus 93-53</name>
    <dbReference type="NCBI Taxonomy" id="1314785"/>
    <lineage>
        <taxon>Eukaryota</taxon>
        <taxon>Fungi</taxon>
        <taxon>Dikarya</taxon>
        <taxon>Basidiomycota</taxon>
        <taxon>Agaricomycotina</taxon>
        <taxon>Agaricomycetes</taxon>
        <taxon>Polyporales</taxon>
        <taxon>Laetiporus</taxon>
    </lineage>
</organism>
<dbReference type="InterPro" id="IPR045469">
    <property type="entry name" value="Nis1"/>
</dbReference>
<name>A0A165FTD7_9APHY</name>
<dbReference type="GeneID" id="63825385"/>
<feature type="chain" id="PRO_5007857852" evidence="1">
    <location>
        <begin position="21"/>
        <end position="145"/>
    </location>
</feature>
<proteinExistence type="predicted"/>
<dbReference type="EMBL" id="KV427612">
    <property type="protein sequence ID" value="KZT09385.1"/>
    <property type="molecule type" value="Genomic_DNA"/>
</dbReference>
<dbReference type="InParanoid" id="A0A165FTD7"/>